<protein>
    <submittedName>
        <fullName evidence="1">Uncharacterized protein</fullName>
    </submittedName>
</protein>
<evidence type="ECO:0000313" key="2">
    <source>
        <dbReference type="Proteomes" id="UP001281147"/>
    </source>
</evidence>
<organism evidence="1 2">
    <name type="scientific">Vermiconidia calcicola</name>
    <dbReference type="NCBI Taxonomy" id="1690605"/>
    <lineage>
        <taxon>Eukaryota</taxon>
        <taxon>Fungi</taxon>
        <taxon>Dikarya</taxon>
        <taxon>Ascomycota</taxon>
        <taxon>Pezizomycotina</taxon>
        <taxon>Dothideomycetes</taxon>
        <taxon>Dothideomycetidae</taxon>
        <taxon>Mycosphaerellales</taxon>
        <taxon>Extremaceae</taxon>
        <taxon>Vermiconidia</taxon>
    </lineage>
</organism>
<feature type="non-terminal residue" evidence="1">
    <location>
        <position position="1"/>
    </location>
</feature>
<proteinExistence type="predicted"/>
<gene>
    <name evidence="1" type="ORF">LTR37_021574</name>
</gene>
<name>A0ACC3M864_9PEZI</name>
<dbReference type="Proteomes" id="UP001281147">
    <property type="component" value="Unassembled WGS sequence"/>
</dbReference>
<accession>A0ACC3M864</accession>
<keyword evidence="2" id="KW-1185">Reference proteome</keyword>
<dbReference type="EMBL" id="JAUTXU010001100">
    <property type="protein sequence ID" value="KAK3672826.1"/>
    <property type="molecule type" value="Genomic_DNA"/>
</dbReference>
<evidence type="ECO:0000313" key="1">
    <source>
        <dbReference type="EMBL" id="KAK3672826.1"/>
    </source>
</evidence>
<comment type="caution">
    <text evidence="1">The sequence shown here is derived from an EMBL/GenBank/DDBJ whole genome shotgun (WGS) entry which is preliminary data.</text>
</comment>
<reference evidence="1" key="1">
    <citation type="submission" date="2023-07" db="EMBL/GenBank/DDBJ databases">
        <title>Black Yeasts Isolated from many extreme environments.</title>
        <authorList>
            <person name="Coleine C."/>
            <person name="Stajich J.E."/>
            <person name="Selbmann L."/>
        </authorList>
    </citation>
    <scope>NUCLEOTIDE SEQUENCE</scope>
    <source>
        <strain evidence="1">CCFEE 5714</strain>
    </source>
</reference>
<sequence>VVGLHFAGVYGVENSAVGVDTLKALFAHRTLVTVSAPSAERVAGGGEGRGDGKRPAAHFVLRDGFDTKFLGEGDLETPWPGLSDDLAADLARPSDSTEFRPHELRYTHFGVMFSQALRLPLMTAVNIDGQATRRIKRTADKWWYDERIPTDVQYGSKAYDDRLIDRGHMVRREDPNWGDLAEQANEDTFHYTNSAPQHSKLNQGKAMWLGLESYILDSARTEGFRVNVFTGPVCGPKDPVLVEEGMTVPLEFWKVAVMKAAGGGLHATAYLLSQGDMIRRLMEDRGARESVEGFVLGPYRTFQIRIADLQTATGHGFGRLADFDAFAKADEAARVFRAIERAEDLIL</sequence>